<evidence type="ECO:0000313" key="7">
    <source>
        <dbReference type="EMBL" id="CDS85044.1"/>
    </source>
</evidence>
<dbReference type="Proteomes" id="UP000189137">
    <property type="component" value="Unassembled WGS sequence"/>
</dbReference>
<reference evidence="8" key="1">
    <citation type="submission" date="2014-07" db="EMBL/GenBank/DDBJ databases">
        <authorList>
            <person name="Monot Marc"/>
        </authorList>
    </citation>
    <scope>NUCLEOTIDE SEQUENCE</scope>
    <source>
        <strain evidence="9">7032989</strain>
        <strain evidence="7">7032994</strain>
    </source>
</reference>
<dbReference type="InterPro" id="IPR022791">
    <property type="entry name" value="L-PG_synthase/AglD"/>
</dbReference>
<feature type="transmembrane region" description="Helical" evidence="6">
    <location>
        <begin position="161"/>
        <end position="181"/>
    </location>
</feature>
<dbReference type="Proteomes" id="UP000879542">
    <property type="component" value="Unassembled WGS sequence"/>
</dbReference>
<comment type="subcellular location">
    <subcellularLocation>
        <location evidence="1 6">Cell membrane</location>
        <topology evidence="1 6">Multi-pass membrane protein</topology>
    </subcellularLocation>
</comment>
<feature type="transmembrane region" description="Helical" evidence="6">
    <location>
        <begin position="233"/>
        <end position="256"/>
    </location>
</feature>
<comment type="catalytic activity">
    <reaction evidence="6">
        <text>L-lysyl-tRNA(Lys) + a 1,2-diacyl-sn-glycero-3-phospho-(1'-sn-glycerol) = a 1,2-diacyl-sn-glycero-3-phospho-1'-(3'-O-L-lysyl)-sn-glycerol + tRNA(Lys)</text>
        <dbReference type="Rhea" id="RHEA:10668"/>
        <dbReference type="Rhea" id="RHEA-COMP:9696"/>
        <dbReference type="Rhea" id="RHEA-COMP:9697"/>
        <dbReference type="ChEBI" id="CHEBI:64716"/>
        <dbReference type="ChEBI" id="CHEBI:75792"/>
        <dbReference type="ChEBI" id="CHEBI:78442"/>
        <dbReference type="ChEBI" id="CHEBI:78529"/>
        <dbReference type="EC" id="2.3.2.3"/>
    </reaction>
</comment>
<evidence type="ECO:0000313" key="8">
    <source>
        <dbReference type="EMBL" id="CDS89537.1"/>
    </source>
</evidence>
<evidence type="ECO:0000313" key="10">
    <source>
        <dbReference type="EMBL" id="HBH1541928.1"/>
    </source>
</evidence>
<evidence type="ECO:0000313" key="13">
    <source>
        <dbReference type="EMBL" id="VFD34261.1"/>
    </source>
</evidence>
<dbReference type="PANTHER" id="PTHR37693">
    <property type="entry name" value="PHOSPHATIDYLGLYCEROL LYSYLTRANSFERASE"/>
    <property type="match status" value="1"/>
</dbReference>
<evidence type="ECO:0000313" key="9">
    <source>
        <dbReference type="EMBL" id="CDT69550.1"/>
    </source>
</evidence>
<name>A0A031WCM0_CLODI</name>
<dbReference type="EMBL" id="LK932529">
    <property type="protein sequence ID" value="CDS89537.1"/>
    <property type="molecule type" value="Genomic_DNA"/>
</dbReference>
<sequence>MDRLKNIRKSLLQYTFLFLLIGITIYLVFKTLDIKMLSNVMVMVDKKFLFIGALAIMCHIMLEGVVMKIIIESTHKVNIRFIGFKLAIMGFYYNLITPFASGSQPVQIYVLKKCKMPLSKASAVVTNKSIIFQIVVTFYCTILVLMNFAMLEKQMKMIMPLVFLGIAINSFVLIMIILVILNPKKIKYFMRITIKHLSKIKFLKFLDNKIESIESFIDDYSKAINFFAKNKKVLISTIIVTFIQLSAYFSVSFWIYKAFNLQGYSYIYILTLQAFLYMAISPIPTPGNVGANELAFFTIFKSVFPQPLMGYAVFLYGGFMYYLILIGSGIFTVITHYRMKNRIGRNIVLSEN</sequence>
<feature type="transmembrane region" description="Helical" evidence="6">
    <location>
        <begin position="130"/>
        <end position="149"/>
    </location>
</feature>
<gene>
    <name evidence="6" type="primary">mprF</name>
    <name evidence="9" type="ORF">BN1095_640095</name>
    <name evidence="8" type="ORF">BN1096_740151</name>
    <name evidence="7" type="ORF">BN1097_360038</name>
    <name evidence="10" type="ORF">KRM00_001405</name>
    <name evidence="11" type="ORF">KRQ00_002666</name>
    <name evidence="14" type="ORF">SAMEA1402366_01215</name>
    <name evidence="13" type="ORF">SAMEA1402399_03004</name>
    <name evidence="12" type="ORF">SAMEA3375112_02426</name>
</gene>
<dbReference type="GO" id="GO:0005886">
    <property type="term" value="C:plasma membrane"/>
    <property type="evidence" value="ECO:0007669"/>
    <property type="project" value="UniProtKB-SubCell"/>
</dbReference>
<dbReference type="NCBIfam" id="TIGR00374">
    <property type="entry name" value="flippase-like domain"/>
    <property type="match status" value="1"/>
</dbReference>
<keyword evidence="6" id="KW-0808">Transferase</keyword>
<dbReference type="Proteomes" id="UP000878956">
    <property type="component" value="Unassembled WGS sequence"/>
</dbReference>
<evidence type="ECO:0000256" key="2">
    <source>
        <dbReference type="ARBA" id="ARBA00022475"/>
    </source>
</evidence>
<dbReference type="EMBL" id="LK933338">
    <property type="protein sequence ID" value="CDT69550.1"/>
    <property type="molecule type" value="Genomic_DNA"/>
</dbReference>
<reference evidence="10" key="2">
    <citation type="journal article" date="2018" name="Genome Biol.">
        <title>SKESA: strategic k-mer extension for scrupulous assemblies.</title>
        <authorList>
            <person name="Souvorov A."/>
            <person name="Agarwala R."/>
            <person name="Lipman D.J."/>
        </authorList>
    </citation>
    <scope>NUCLEOTIDE SEQUENCE</scope>
    <source>
        <strain evidence="11">Clostridioides</strain>
        <strain evidence="10">HN1000</strain>
    </source>
</reference>
<keyword evidence="2" id="KW-1003">Cell membrane</keyword>
<evidence type="ECO:0000313" key="12">
    <source>
        <dbReference type="EMBL" id="SJS58415.1"/>
    </source>
</evidence>
<dbReference type="EMBL" id="CAAJVP010000004">
    <property type="protein sequence ID" value="VHY01050.1"/>
    <property type="molecule type" value="Genomic_DNA"/>
</dbReference>
<dbReference type="KEGG" id="pdf:CD630DERM_33190"/>
<dbReference type="OMA" id="FKRVFFN"/>
<dbReference type="PATRIC" id="fig|1496.1371.peg.415"/>
<feature type="transmembrane region" description="Helical" evidence="6">
    <location>
        <begin position="49"/>
        <end position="71"/>
    </location>
</feature>
<dbReference type="PANTHER" id="PTHR37693:SF1">
    <property type="entry name" value="INTEGRAL MEMBRANE PROTEIN"/>
    <property type="match status" value="1"/>
</dbReference>
<dbReference type="EMBL" id="FUPS01000008">
    <property type="protein sequence ID" value="SJS58415.1"/>
    <property type="molecule type" value="Genomic_DNA"/>
</dbReference>
<dbReference type="GO" id="GO:0006629">
    <property type="term" value="P:lipid metabolic process"/>
    <property type="evidence" value="ECO:0007669"/>
    <property type="project" value="UniProtKB-KW"/>
</dbReference>
<reference evidence="13 17" key="3">
    <citation type="submission" date="2019-02" db="EMBL/GenBank/DDBJ databases">
        <authorList>
            <consortium name="Pathogen Informatics"/>
        </authorList>
    </citation>
    <scope>NUCLEOTIDE SEQUENCE [LARGE SCALE GENOMIC DNA]</scope>
    <source>
        <strain evidence="17">clo34</strain>
        <strain evidence="13">Clo34</strain>
        <strain evidence="16">tl291</strain>
        <strain evidence="14">Tl291</strain>
        <strain evidence="12 15">VRECD0157</strain>
    </source>
</reference>
<dbReference type="RefSeq" id="WP_003429718.1">
    <property type="nucleotide sequence ID" value="NZ_AP025558.1"/>
</dbReference>
<dbReference type="EMBL" id="CAADAN010000012">
    <property type="protein sequence ID" value="VFD34261.1"/>
    <property type="molecule type" value="Genomic_DNA"/>
</dbReference>
<reference evidence="10" key="4">
    <citation type="submission" date="2021-06" db="EMBL/GenBank/DDBJ databases">
        <authorList>
            <consortium name="NCBI Pathogen Detection Project"/>
        </authorList>
    </citation>
    <scope>NUCLEOTIDE SEQUENCE</scope>
    <source>
        <strain evidence="11">Clostridioides</strain>
        <strain evidence="10">HN1000</strain>
    </source>
</reference>
<evidence type="ECO:0000313" key="11">
    <source>
        <dbReference type="EMBL" id="HBH2620885.1"/>
    </source>
</evidence>
<comment type="function">
    <text evidence="6">Catalyzes the transfer of a lysyl group from L-lysyl-tRNA(Lys) to membrane-bound phosphatidylglycerol (PG), which produces lysylphosphatidylglycerol (LPG), a major component of the bacterial membrane with a positive net charge. LPG synthesis contributes to bacterial virulence as it is involved in the resistance mechanism against cationic antimicrobial peptides (CAMP) produces by the host's immune system (defensins, cathelicidins) and by the competing microorganisms.</text>
</comment>
<keyword evidence="5 6" id="KW-0472">Membrane</keyword>
<keyword evidence="4 6" id="KW-1133">Transmembrane helix</keyword>
<feature type="transmembrane region" description="Helical" evidence="6">
    <location>
        <begin position="263"/>
        <end position="280"/>
    </location>
</feature>
<evidence type="ECO:0000256" key="5">
    <source>
        <dbReference type="ARBA" id="ARBA00023136"/>
    </source>
</evidence>
<accession>A0A031WCM0</accession>
<evidence type="ECO:0000256" key="6">
    <source>
        <dbReference type="RuleBase" id="RU363042"/>
    </source>
</evidence>
<dbReference type="EMBL" id="LK932372">
    <property type="protein sequence ID" value="CDS85044.1"/>
    <property type="molecule type" value="Genomic_DNA"/>
</dbReference>
<dbReference type="Pfam" id="PF03706">
    <property type="entry name" value="LPG_synthase_TM"/>
    <property type="match status" value="1"/>
</dbReference>
<evidence type="ECO:0000256" key="4">
    <source>
        <dbReference type="ARBA" id="ARBA00022989"/>
    </source>
</evidence>
<dbReference type="GO" id="GO:0046677">
    <property type="term" value="P:response to antibiotic"/>
    <property type="evidence" value="ECO:0007669"/>
    <property type="project" value="UniProtKB-KW"/>
</dbReference>
<dbReference type="Proteomes" id="UP000372533">
    <property type="component" value="Unassembled WGS sequence"/>
</dbReference>
<evidence type="ECO:0000313" key="17">
    <source>
        <dbReference type="Proteomes" id="UP000411588"/>
    </source>
</evidence>
<dbReference type="EC" id="2.3.2.3" evidence="6"/>
<evidence type="ECO:0000256" key="3">
    <source>
        <dbReference type="ARBA" id="ARBA00022692"/>
    </source>
</evidence>
<feature type="transmembrane region" description="Helical" evidence="6">
    <location>
        <begin position="313"/>
        <end position="335"/>
    </location>
</feature>
<proteinExistence type="inferred from homology"/>
<dbReference type="Proteomes" id="UP000411588">
    <property type="component" value="Unassembled WGS sequence"/>
</dbReference>
<dbReference type="GO" id="GO:0050071">
    <property type="term" value="F:phosphatidylglycerol lysyltransferase activity"/>
    <property type="evidence" value="ECO:0007669"/>
    <property type="project" value="UniProtKB-EC"/>
</dbReference>
<protein>
    <recommendedName>
        <fullName evidence="6">Phosphatidylglycerol lysyltransferase</fullName>
        <ecNumber evidence="6">2.3.2.3</ecNumber>
    </recommendedName>
    <alternativeName>
        <fullName evidence="6">Lysylphosphatidylglycerol synthase</fullName>
    </alternativeName>
</protein>
<evidence type="ECO:0000313" key="15">
    <source>
        <dbReference type="Proteomes" id="UP000189137"/>
    </source>
</evidence>
<keyword evidence="3 6" id="KW-0812">Transmembrane</keyword>
<organism evidence="8">
    <name type="scientific">Clostridioides difficile</name>
    <name type="common">Peptoclostridium difficile</name>
    <dbReference type="NCBI Taxonomy" id="1496"/>
    <lineage>
        <taxon>Bacteria</taxon>
        <taxon>Bacillati</taxon>
        <taxon>Bacillota</taxon>
        <taxon>Clostridia</taxon>
        <taxon>Peptostreptococcales</taxon>
        <taxon>Peptostreptococcaceae</taxon>
        <taxon>Clostridioides</taxon>
    </lineage>
</organism>
<evidence type="ECO:0000313" key="16">
    <source>
        <dbReference type="Proteomes" id="UP000372533"/>
    </source>
</evidence>
<keyword evidence="6" id="KW-0443">Lipid metabolism</keyword>
<dbReference type="EMBL" id="DAEPXK010000011">
    <property type="protein sequence ID" value="HBH1541928.1"/>
    <property type="molecule type" value="Genomic_DNA"/>
</dbReference>
<keyword evidence="6" id="KW-0046">Antibiotic resistance</keyword>
<dbReference type="AlphaFoldDB" id="A0A031WCM0"/>
<comment type="similarity">
    <text evidence="6">Belongs to the LPG synthase family.</text>
</comment>
<dbReference type="EMBL" id="DAEQIJ010000013">
    <property type="protein sequence ID" value="HBH2620885.1"/>
    <property type="molecule type" value="Genomic_DNA"/>
</dbReference>
<evidence type="ECO:0000313" key="14">
    <source>
        <dbReference type="EMBL" id="VHY01050.1"/>
    </source>
</evidence>
<evidence type="ECO:0000256" key="1">
    <source>
        <dbReference type="ARBA" id="ARBA00004651"/>
    </source>
</evidence>
<feature type="transmembrane region" description="Helical" evidence="6">
    <location>
        <begin position="12"/>
        <end position="29"/>
    </location>
</feature>